<sequence>MHDLHSPLLAACGASRDAFLQASSEVCLPDIPGQPIDESRWKDVVWRPGLRLAVLGPGHNVAELSTVEGGAEIRHLVISYALAHDTLVDLCYPRQFNREREWMLRRLPNLMSWQIYALPIEPPPSGGGDDTDLKERLRALPIPGSINPTNWVEVSLSADCSLSSWKILSLLRECTETTRNTGYQGISCCPRVRSLV</sequence>
<keyword evidence="2" id="KW-1185">Reference proteome</keyword>
<proteinExistence type="predicted"/>
<dbReference type="EMBL" id="JAQQWN010000010">
    <property type="protein sequence ID" value="KAK8062711.1"/>
    <property type="molecule type" value="Genomic_DNA"/>
</dbReference>
<name>A0ABR1UUW0_9PEZI</name>
<dbReference type="RefSeq" id="XP_066661310.1">
    <property type="nucleotide sequence ID" value="XM_066819122.1"/>
</dbReference>
<evidence type="ECO:0000313" key="2">
    <source>
        <dbReference type="Proteomes" id="UP001433268"/>
    </source>
</evidence>
<protein>
    <submittedName>
        <fullName evidence="1">Uncharacterized protein</fullName>
    </submittedName>
</protein>
<comment type="caution">
    <text evidence="1">The sequence shown here is derived from an EMBL/GenBank/DDBJ whole genome shotgun (WGS) entry which is preliminary data.</text>
</comment>
<reference evidence="1 2" key="1">
    <citation type="submission" date="2023-01" db="EMBL/GenBank/DDBJ databases">
        <title>Analysis of 21 Apiospora genomes using comparative genomics revels a genus with tremendous synthesis potential of carbohydrate active enzymes and secondary metabolites.</title>
        <authorList>
            <person name="Sorensen T."/>
        </authorList>
    </citation>
    <scope>NUCLEOTIDE SEQUENCE [LARGE SCALE GENOMIC DNA]</scope>
    <source>
        <strain evidence="1 2">CBS 114990</strain>
    </source>
</reference>
<gene>
    <name evidence="1" type="ORF">PG997_014808</name>
</gene>
<evidence type="ECO:0000313" key="1">
    <source>
        <dbReference type="EMBL" id="KAK8062711.1"/>
    </source>
</evidence>
<organism evidence="1 2">
    <name type="scientific">Apiospora hydei</name>
    <dbReference type="NCBI Taxonomy" id="1337664"/>
    <lineage>
        <taxon>Eukaryota</taxon>
        <taxon>Fungi</taxon>
        <taxon>Dikarya</taxon>
        <taxon>Ascomycota</taxon>
        <taxon>Pezizomycotina</taxon>
        <taxon>Sordariomycetes</taxon>
        <taxon>Xylariomycetidae</taxon>
        <taxon>Amphisphaeriales</taxon>
        <taxon>Apiosporaceae</taxon>
        <taxon>Apiospora</taxon>
    </lineage>
</organism>
<dbReference type="Proteomes" id="UP001433268">
    <property type="component" value="Unassembled WGS sequence"/>
</dbReference>
<dbReference type="GeneID" id="92052182"/>
<accession>A0ABR1UUW0</accession>